<evidence type="ECO:0000259" key="1">
    <source>
        <dbReference type="Pfam" id="PF15569"/>
    </source>
</evidence>
<protein>
    <submittedName>
        <fullName evidence="2">Immunity protein 40</fullName>
    </submittedName>
</protein>
<dbReference type="EMBL" id="FSRU01000003">
    <property type="protein sequence ID" value="SIO68103.1"/>
    <property type="molecule type" value="Genomic_DNA"/>
</dbReference>
<dbReference type="Pfam" id="PF15569">
    <property type="entry name" value="Imm40"/>
    <property type="match status" value="1"/>
</dbReference>
<organism evidence="2 3">
    <name type="scientific">Paraburkholderia phenazinium</name>
    <dbReference type="NCBI Taxonomy" id="60549"/>
    <lineage>
        <taxon>Bacteria</taxon>
        <taxon>Pseudomonadati</taxon>
        <taxon>Pseudomonadota</taxon>
        <taxon>Betaproteobacteria</taxon>
        <taxon>Burkholderiales</taxon>
        <taxon>Burkholderiaceae</taxon>
        <taxon>Paraburkholderia</taxon>
    </lineage>
</organism>
<accession>A0A1N6LH85</accession>
<proteinExistence type="predicted"/>
<evidence type="ECO:0000313" key="2">
    <source>
        <dbReference type="EMBL" id="SIO68103.1"/>
    </source>
</evidence>
<sequence>MPMTISRILELYARSGRSLEDMGLKEAALDLSEAGQALDLFAGQKWLLLGGDVYRATSDGRSLEPTYDNWFYEGNNVDEGISAARDFLHSLRDRSLFVVFVVTGRTLPP</sequence>
<feature type="domain" description="Immunity protein 40" evidence="1">
    <location>
        <begin position="18"/>
        <end position="84"/>
    </location>
</feature>
<dbReference type="InterPro" id="IPR029080">
    <property type="entry name" value="Imm40"/>
</dbReference>
<dbReference type="Proteomes" id="UP000185151">
    <property type="component" value="Unassembled WGS sequence"/>
</dbReference>
<gene>
    <name evidence="2" type="ORF">SAMN05444165_7292</name>
</gene>
<keyword evidence="3" id="KW-1185">Reference proteome</keyword>
<dbReference type="AlphaFoldDB" id="A0A1N6LH85"/>
<reference evidence="2 3" key="1">
    <citation type="submission" date="2016-11" db="EMBL/GenBank/DDBJ databases">
        <authorList>
            <person name="Jaros S."/>
            <person name="Januszkiewicz K."/>
            <person name="Wedrychowicz H."/>
        </authorList>
    </citation>
    <scope>NUCLEOTIDE SEQUENCE [LARGE SCALE GENOMIC DNA]</scope>
    <source>
        <strain evidence="2 3">GAS95</strain>
    </source>
</reference>
<evidence type="ECO:0000313" key="3">
    <source>
        <dbReference type="Proteomes" id="UP000185151"/>
    </source>
</evidence>
<name>A0A1N6LH85_9BURK</name>